<dbReference type="PRINTS" id="PR00081">
    <property type="entry name" value="GDHRDH"/>
</dbReference>
<evidence type="ECO:0000256" key="2">
    <source>
        <dbReference type="ARBA" id="ARBA00023002"/>
    </source>
</evidence>
<dbReference type="SUPFAM" id="SSF51735">
    <property type="entry name" value="NAD(P)-binding Rossmann-fold domains"/>
    <property type="match status" value="1"/>
</dbReference>
<dbReference type="InterPro" id="IPR057326">
    <property type="entry name" value="KR_dom"/>
</dbReference>
<evidence type="ECO:0000256" key="3">
    <source>
        <dbReference type="RuleBase" id="RU000363"/>
    </source>
</evidence>
<dbReference type="RefSeq" id="WP_340328798.1">
    <property type="nucleotide sequence ID" value="NZ_JAZHOF010000002.1"/>
</dbReference>
<dbReference type="PROSITE" id="PS00061">
    <property type="entry name" value="ADH_SHORT"/>
    <property type="match status" value="1"/>
</dbReference>
<name>A0AAW9RQ86_9HYPH</name>
<sequence length="246" mass="25780">MAGKLDGMVAIVTGASSGVGTATARKLADAGATVALVARRIDRLEALAAEIPGKTSVHGTDLYDPAAVQGLIDDVVAAHGRIDILVNNAGSMLSGPLADADPDDLIRMTDLNFVSPVLATHAVVPAMRKAGAGHLVYVSSLGIRLNTPGNAVYAATKSALKTFAEVVRKELIPDNIRVTTIVPGFIETEIVEHVRDATMKKNFEAFMGSMTPLKPEDVAESILYALVQPPHVSANDIVLRPTNQPS</sequence>
<dbReference type="InterPro" id="IPR002347">
    <property type="entry name" value="SDR_fam"/>
</dbReference>
<dbReference type="PANTHER" id="PTHR44196:SF1">
    <property type="entry name" value="DEHYDROGENASE_REDUCTASE SDR FAMILY MEMBER 7B"/>
    <property type="match status" value="1"/>
</dbReference>
<dbReference type="EC" id="1.-.-.-" evidence="5"/>
<dbReference type="Gene3D" id="3.40.50.720">
    <property type="entry name" value="NAD(P)-binding Rossmann-like Domain"/>
    <property type="match status" value="1"/>
</dbReference>
<protein>
    <submittedName>
        <fullName evidence="5">SDR family oxidoreductase</fullName>
        <ecNumber evidence="5">1.-.-.-</ecNumber>
    </submittedName>
</protein>
<evidence type="ECO:0000313" key="6">
    <source>
        <dbReference type="Proteomes" id="UP001378188"/>
    </source>
</evidence>
<dbReference type="InterPro" id="IPR036291">
    <property type="entry name" value="NAD(P)-bd_dom_sf"/>
</dbReference>
<dbReference type="PRINTS" id="PR00080">
    <property type="entry name" value="SDRFAMILY"/>
</dbReference>
<dbReference type="InterPro" id="IPR020904">
    <property type="entry name" value="Sc_DH/Rdtase_CS"/>
</dbReference>
<evidence type="ECO:0000313" key="5">
    <source>
        <dbReference type="EMBL" id="MEJ8571114.1"/>
    </source>
</evidence>
<dbReference type="SMART" id="SM00822">
    <property type="entry name" value="PKS_KR"/>
    <property type="match status" value="1"/>
</dbReference>
<reference evidence="5 6" key="1">
    <citation type="submission" date="2024-02" db="EMBL/GenBank/DDBJ databases">
        <title>Genome analysis and characterization of Microbaculum marinisediminis sp. nov., isolated from marine sediment.</title>
        <authorList>
            <person name="Du Z.-J."/>
            <person name="Ye Y.-Q."/>
            <person name="Zhang Z.-R."/>
            <person name="Yuan S.-M."/>
            <person name="Zhang X.-Y."/>
        </authorList>
    </citation>
    <scope>NUCLEOTIDE SEQUENCE [LARGE SCALE GENOMIC DNA]</scope>
    <source>
        <strain evidence="5 6">SDUM1044001</strain>
    </source>
</reference>
<dbReference type="GO" id="GO:0016616">
    <property type="term" value="F:oxidoreductase activity, acting on the CH-OH group of donors, NAD or NADP as acceptor"/>
    <property type="evidence" value="ECO:0007669"/>
    <property type="project" value="UniProtKB-ARBA"/>
</dbReference>
<dbReference type="GO" id="GO:0016020">
    <property type="term" value="C:membrane"/>
    <property type="evidence" value="ECO:0007669"/>
    <property type="project" value="TreeGrafter"/>
</dbReference>
<dbReference type="Pfam" id="PF00106">
    <property type="entry name" value="adh_short"/>
    <property type="match status" value="1"/>
</dbReference>
<keyword evidence="6" id="KW-1185">Reference proteome</keyword>
<comment type="similarity">
    <text evidence="1 3">Belongs to the short-chain dehydrogenases/reductases (SDR) family.</text>
</comment>
<comment type="caution">
    <text evidence="5">The sequence shown here is derived from an EMBL/GenBank/DDBJ whole genome shotgun (WGS) entry which is preliminary data.</text>
</comment>
<organism evidence="5 6">
    <name type="scientific">Microbaculum marinum</name>
    <dbReference type="NCBI Taxonomy" id="1764581"/>
    <lineage>
        <taxon>Bacteria</taxon>
        <taxon>Pseudomonadati</taxon>
        <taxon>Pseudomonadota</taxon>
        <taxon>Alphaproteobacteria</taxon>
        <taxon>Hyphomicrobiales</taxon>
        <taxon>Tepidamorphaceae</taxon>
        <taxon>Microbaculum</taxon>
    </lineage>
</organism>
<dbReference type="EMBL" id="JAZHOF010000002">
    <property type="protein sequence ID" value="MEJ8571114.1"/>
    <property type="molecule type" value="Genomic_DNA"/>
</dbReference>
<dbReference type="PANTHER" id="PTHR44196">
    <property type="entry name" value="DEHYDROGENASE/REDUCTASE SDR FAMILY MEMBER 7B"/>
    <property type="match status" value="1"/>
</dbReference>
<proteinExistence type="inferred from homology"/>
<accession>A0AAW9RQ86</accession>
<keyword evidence="2 5" id="KW-0560">Oxidoreductase</keyword>
<dbReference type="Proteomes" id="UP001378188">
    <property type="component" value="Unassembled WGS sequence"/>
</dbReference>
<dbReference type="FunFam" id="3.40.50.720:FF:000047">
    <property type="entry name" value="NADP-dependent L-serine/L-allo-threonine dehydrogenase"/>
    <property type="match status" value="1"/>
</dbReference>
<feature type="domain" description="Ketoreductase" evidence="4">
    <location>
        <begin position="8"/>
        <end position="188"/>
    </location>
</feature>
<dbReference type="AlphaFoldDB" id="A0AAW9RQ86"/>
<evidence type="ECO:0000259" key="4">
    <source>
        <dbReference type="SMART" id="SM00822"/>
    </source>
</evidence>
<gene>
    <name evidence="5" type="ORF">V3328_06500</name>
</gene>
<evidence type="ECO:0000256" key="1">
    <source>
        <dbReference type="ARBA" id="ARBA00006484"/>
    </source>
</evidence>